<organism evidence="1 2">
    <name type="scientific">Chitinophaga ginsengisoli</name>
    <dbReference type="NCBI Taxonomy" id="363837"/>
    <lineage>
        <taxon>Bacteria</taxon>
        <taxon>Pseudomonadati</taxon>
        <taxon>Bacteroidota</taxon>
        <taxon>Chitinophagia</taxon>
        <taxon>Chitinophagales</taxon>
        <taxon>Chitinophagaceae</taxon>
        <taxon>Chitinophaga</taxon>
    </lineage>
</organism>
<evidence type="ECO:0000313" key="2">
    <source>
        <dbReference type="Proteomes" id="UP000240978"/>
    </source>
</evidence>
<dbReference type="CDD" id="cd02883">
    <property type="entry name" value="NUDIX_Hydrolase"/>
    <property type="match status" value="1"/>
</dbReference>
<keyword evidence="2" id="KW-1185">Reference proteome</keyword>
<dbReference type="SUPFAM" id="SSF55811">
    <property type="entry name" value="Nudix"/>
    <property type="match status" value="1"/>
</dbReference>
<name>A0A2P8GKL8_9BACT</name>
<dbReference type="EMBL" id="PYGK01000002">
    <property type="protein sequence ID" value="PSL34503.1"/>
    <property type="molecule type" value="Genomic_DNA"/>
</dbReference>
<dbReference type="RefSeq" id="WP_106600797.1">
    <property type="nucleotide sequence ID" value="NZ_PYGK01000002.1"/>
</dbReference>
<protein>
    <submittedName>
        <fullName evidence="1">ADP-ribose pyrophosphatase YjhB (NUDIX family)</fullName>
    </submittedName>
</protein>
<evidence type="ECO:0000313" key="1">
    <source>
        <dbReference type="EMBL" id="PSL34503.1"/>
    </source>
</evidence>
<comment type="caution">
    <text evidence="1">The sequence shown here is derived from an EMBL/GenBank/DDBJ whole genome shotgun (WGS) entry which is preliminary data.</text>
</comment>
<accession>A0A2P8GKL8</accession>
<dbReference type="Proteomes" id="UP000240978">
    <property type="component" value="Unassembled WGS sequence"/>
</dbReference>
<sequence>MTVENKSTKAIHKIKEITLVTFLILICTVVKAQQAPTVINRFKLLITNESNEFLLVKWKGNWEVPGAEYGDSIVVKPINEFLVDLAARLGIKIKQPKLAGLFTYYMNDRQYPMIFSYYTAKLDKEQLKPEPGIEEVKWFPISEGLKAVPYPNSSAIIKQVFSMPQTVWGGAFRVYPSQGWRYEVISDFYRMN</sequence>
<dbReference type="Gene3D" id="3.90.79.10">
    <property type="entry name" value="Nucleoside Triphosphate Pyrophosphohydrolase"/>
    <property type="match status" value="1"/>
</dbReference>
<dbReference type="AlphaFoldDB" id="A0A2P8GKL8"/>
<gene>
    <name evidence="1" type="ORF">CLV42_10274</name>
</gene>
<dbReference type="OrthoDB" id="659723at2"/>
<reference evidence="1 2" key="1">
    <citation type="submission" date="2018-03" db="EMBL/GenBank/DDBJ databases">
        <title>Genomic Encyclopedia of Archaeal and Bacterial Type Strains, Phase II (KMG-II): from individual species to whole genera.</title>
        <authorList>
            <person name="Goeker M."/>
        </authorList>
    </citation>
    <scope>NUCLEOTIDE SEQUENCE [LARGE SCALE GENOMIC DNA]</scope>
    <source>
        <strain evidence="1 2">DSM 18107</strain>
    </source>
</reference>
<dbReference type="InterPro" id="IPR015797">
    <property type="entry name" value="NUDIX_hydrolase-like_dom_sf"/>
</dbReference>
<proteinExistence type="predicted"/>